<evidence type="ECO:0000256" key="1">
    <source>
        <dbReference type="SAM" id="MobiDB-lite"/>
    </source>
</evidence>
<evidence type="ECO:0000256" key="2">
    <source>
        <dbReference type="SAM" id="SignalP"/>
    </source>
</evidence>
<dbReference type="GeneID" id="41968383"/>
<accession>A0A507B5X4</accession>
<feature type="compositionally biased region" description="Low complexity" evidence="1">
    <location>
        <begin position="347"/>
        <end position="360"/>
    </location>
</feature>
<dbReference type="AlphaFoldDB" id="A0A507B5X4"/>
<proteinExistence type="predicted"/>
<feature type="compositionally biased region" description="Low complexity" evidence="1">
    <location>
        <begin position="434"/>
        <end position="450"/>
    </location>
</feature>
<feature type="compositionally biased region" description="Low complexity" evidence="1">
    <location>
        <begin position="110"/>
        <end position="124"/>
    </location>
</feature>
<dbReference type="EMBL" id="SKBQ01000003">
    <property type="protein sequence ID" value="TPX12759.1"/>
    <property type="molecule type" value="Genomic_DNA"/>
</dbReference>
<feature type="compositionally biased region" description="Basic and acidic residues" evidence="1">
    <location>
        <begin position="577"/>
        <end position="592"/>
    </location>
</feature>
<evidence type="ECO:0000313" key="3">
    <source>
        <dbReference type="EMBL" id="TPX12759.1"/>
    </source>
</evidence>
<evidence type="ECO:0000313" key="4">
    <source>
        <dbReference type="Proteomes" id="UP000319257"/>
    </source>
</evidence>
<comment type="caution">
    <text evidence="3">The sequence shown here is derived from an EMBL/GenBank/DDBJ whole genome shotgun (WGS) entry which is preliminary data.</text>
</comment>
<keyword evidence="2" id="KW-0732">Signal</keyword>
<name>A0A507B5X4_9PEZI</name>
<sequence length="659" mass="69180">MRSSGLISFALAFSLQHASAQDCPNGMIEVDVQTITSIIQHPFLITGYVRANTVVTVGGGLPFEIMNAPVDISTQITSTEYSTRTATAIQQISGSGGAGFRGPNNPVPTVPGTVTAGASSSSAGRLDGPAGIPNSPQQSTAVLPGYVTTTVGGGSGQSRTTITIYPSGTRSGTIVVITPAPRTNGPVIGGGGGLTTITEPGASAGRITIPGVGSTAQGTVVVVTQAPNPFNGPFVTITVAGPPGSRPTRYTLDPINGGATGTVIVQTPGVSAFNGPYTTITYGYDGPVTQTITLQPGASGSEGTVIHQNVYHEQDVHLEPHRERGPEQPGPEQPARPLHAQSRRQRGAVLPGLAPAGVPAPERHHRGRIAARPRRLHAGTGRQGGGRRGAVPRVDPAGGPVRRELPDDLPRRHALHHEPPRALPRAGRRRQRGLDAQQRRAALRQRAGAVRGRRGGAGVPRHERQLRRHRHRRLPADGLWLPRRQPDPAAGLPGRAGAAAAVPHHGVGAAQRVHDARQLQRPHAPRRGPGVPARAGRRRRRRLDRQLPGHGVHHHLHAGVLDRVVPDLGAVGHRPGRLPDHAAGRVRQDGGARRHGGAGGAGGAVHDGAARLRRQQRRLGVPGQRVVRRAVDGRLPQLPAVWHRPGPLGVAWLKGRIVR</sequence>
<feature type="signal peptide" evidence="2">
    <location>
        <begin position="1"/>
        <end position="20"/>
    </location>
</feature>
<reference evidence="3 4" key="1">
    <citation type="submission" date="2019-06" db="EMBL/GenBank/DDBJ databases">
        <title>Draft genome sequence of the filamentous fungus Phialemoniopsis curvata isolated from diesel fuel.</title>
        <authorList>
            <person name="Varaljay V.A."/>
            <person name="Lyon W.J."/>
            <person name="Crouch A.L."/>
            <person name="Drake C.E."/>
            <person name="Hollomon J.M."/>
            <person name="Nadeau L.J."/>
            <person name="Nunn H.S."/>
            <person name="Stevenson B.S."/>
            <person name="Bojanowski C.L."/>
            <person name="Crookes-Goodson W.J."/>
        </authorList>
    </citation>
    <scope>NUCLEOTIDE SEQUENCE [LARGE SCALE GENOMIC DNA]</scope>
    <source>
        <strain evidence="3 4">D216</strain>
    </source>
</reference>
<dbReference type="Proteomes" id="UP000319257">
    <property type="component" value="Unassembled WGS sequence"/>
</dbReference>
<feature type="compositionally biased region" description="Basic residues" evidence="1">
    <location>
        <begin position="363"/>
        <end position="377"/>
    </location>
</feature>
<feature type="compositionally biased region" description="Basic and acidic residues" evidence="1">
    <location>
        <begin position="401"/>
        <end position="420"/>
    </location>
</feature>
<feature type="region of interest" description="Disordered" evidence="1">
    <location>
        <begin position="319"/>
        <end position="467"/>
    </location>
</feature>
<dbReference type="InParanoid" id="A0A507B5X4"/>
<protein>
    <submittedName>
        <fullName evidence="3">Uncharacterized protein</fullName>
    </submittedName>
</protein>
<feature type="region of interest" description="Disordered" evidence="1">
    <location>
        <begin position="573"/>
        <end position="606"/>
    </location>
</feature>
<feature type="region of interest" description="Disordered" evidence="1">
    <location>
        <begin position="95"/>
        <end position="139"/>
    </location>
</feature>
<feature type="chain" id="PRO_5021471464" evidence="2">
    <location>
        <begin position="21"/>
        <end position="659"/>
    </location>
</feature>
<keyword evidence="4" id="KW-1185">Reference proteome</keyword>
<feature type="region of interest" description="Disordered" evidence="1">
    <location>
        <begin position="506"/>
        <end position="540"/>
    </location>
</feature>
<organism evidence="3 4">
    <name type="scientific">Thyridium curvatum</name>
    <dbReference type="NCBI Taxonomy" id="1093900"/>
    <lineage>
        <taxon>Eukaryota</taxon>
        <taxon>Fungi</taxon>
        <taxon>Dikarya</taxon>
        <taxon>Ascomycota</taxon>
        <taxon>Pezizomycotina</taxon>
        <taxon>Sordariomycetes</taxon>
        <taxon>Sordariomycetidae</taxon>
        <taxon>Thyridiales</taxon>
        <taxon>Thyridiaceae</taxon>
        <taxon>Thyridium</taxon>
    </lineage>
</organism>
<gene>
    <name evidence="3" type="ORF">E0L32_000936</name>
</gene>
<dbReference type="RefSeq" id="XP_030994470.1">
    <property type="nucleotide sequence ID" value="XM_031144333.1"/>
</dbReference>